<dbReference type="AlphaFoldDB" id="A0A929MZD0"/>
<comment type="caution">
    <text evidence="2">The sequence shown here is derived from an EMBL/GenBank/DDBJ whole genome shotgun (WGS) entry which is preliminary data.</text>
</comment>
<proteinExistence type="predicted"/>
<dbReference type="Proteomes" id="UP000718630">
    <property type="component" value="Unassembled WGS sequence"/>
</dbReference>
<dbReference type="InterPro" id="IPR038765">
    <property type="entry name" value="Papain-like_cys_pep_sf"/>
</dbReference>
<evidence type="ECO:0000313" key="2">
    <source>
        <dbReference type="EMBL" id="MBF0940227.1"/>
    </source>
</evidence>
<dbReference type="SUPFAM" id="SSF54001">
    <property type="entry name" value="Cysteine proteinases"/>
    <property type="match status" value="1"/>
</dbReference>
<feature type="signal peptide" evidence="1">
    <location>
        <begin position="1"/>
        <end position="27"/>
    </location>
</feature>
<gene>
    <name evidence="2" type="ORF">HXK03_05065</name>
</gene>
<organism evidence="2 3">
    <name type="scientific">Schaalia georgiae</name>
    <dbReference type="NCBI Taxonomy" id="52768"/>
    <lineage>
        <taxon>Bacteria</taxon>
        <taxon>Bacillati</taxon>
        <taxon>Actinomycetota</taxon>
        <taxon>Actinomycetes</taxon>
        <taxon>Actinomycetales</taxon>
        <taxon>Actinomycetaceae</taxon>
        <taxon>Schaalia</taxon>
    </lineage>
</organism>
<evidence type="ECO:0000256" key="1">
    <source>
        <dbReference type="SAM" id="SignalP"/>
    </source>
</evidence>
<accession>A0A929MZD0</accession>
<keyword evidence="1" id="KW-0732">Signal</keyword>
<name>A0A929MZD0_9ACTO</name>
<dbReference type="EMBL" id="JABZFZ010000238">
    <property type="protein sequence ID" value="MBF0940227.1"/>
    <property type="molecule type" value="Genomic_DNA"/>
</dbReference>
<protein>
    <submittedName>
        <fullName evidence="2">Uncharacterized protein</fullName>
    </submittedName>
</protein>
<evidence type="ECO:0000313" key="3">
    <source>
        <dbReference type="Proteomes" id="UP000718630"/>
    </source>
</evidence>
<feature type="chain" id="PRO_5037622193" evidence="1">
    <location>
        <begin position="28"/>
        <end position="248"/>
    </location>
</feature>
<reference evidence="2" key="1">
    <citation type="submission" date="2020-04" db="EMBL/GenBank/DDBJ databases">
        <title>Deep metagenomics examines the oral microbiome during advanced dental caries in children, revealing novel taxa and co-occurrences with host molecules.</title>
        <authorList>
            <person name="Baker J.L."/>
            <person name="Morton J.T."/>
            <person name="Dinis M."/>
            <person name="Alvarez R."/>
            <person name="Tran N.C."/>
            <person name="Knight R."/>
            <person name="Edlund A."/>
        </authorList>
    </citation>
    <scope>NUCLEOTIDE SEQUENCE</scope>
    <source>
        <strain evidence="2">JCVI_32_bin.64</strain>
    </source>
</reference>
<sequence length="248" mass="26981">MTHRFRALSISILSTALAFTLSTPAVATPENTVAQILQITPGISRGELIHAANDWASENGTTSEDALRMALDQLLEEQNSNTTAHTGSSGAKLNSSSLDAATGSTSTLPKSWYKGDVYYTPTGAPWAHVGIYGGTWWVVEASGPGYKSDWYRHTSITIRSGAKQVYYHVPQATQDAAADYAYNNLRGYRYNLNFAFNKSKNPWMLNCSQLVWYAYKYGAGVDIDSNGGPGVYPHDIVEGPLAHAYANL</sequence>
<dbReference type="Gene3D" id="3.90.1720.10">
    <property type="entry name" value="endopeptidase domain like (from Nostoc punctiforme)"/>
    <property type="match status" value="1"/>
</dbReference>